<proteinExistence type="inferred from homology"/>
<sequence length="353" mass="41066">MKYLIGSSFFVMIMILAIFFYPFDRFKQEEISFDDEQEGLSDQIIIRFSHVVAENTPKGLAAQKFAELADEKTDGLVKVEVIPNGTLYTDEQELDALMNNDVQMIAPSLSKMTKLAPEWGLFDLPFLFQKNEDITSVFSSEIGNSFLRLHEDENITGMALWSNGFKQMTSSESSLKKPEDFKGQRFRIMPSAMIEEQFERLGAEPIVMPFDQVYMSLEEEKFEGQENTISNIYSRRLYELQNYMTISNHGFLGYAVLMNKEFWDHLPEDVQSSLTDAMDETTTWMLEESMKMNKAQLGVIERESSIDIHYLTEEEQGKWLDNLQPVYQSFLQHVTEDFVKEFVEERVKDMEKQ</sequence>
<dbReference type="Proteomes" id="UP000078534">
    <property type="component" value="Unassembled WGS sequence"/>
</dbReference>
<evidence type="ECO:0000313" key="5">
    <source>
        <dbReference type="EMBL" id="OAS82627.1"/>
    </source>
</evidence>
<keyword evidence="6" id="KW-1185">Reference proteome</keyword>
<keyword evidence="4" id="KW-1133">Transmembrane helix</keyword>
<dbReference type="NCBIfam" id="TIGR00787">
    <property type="entry name" value="dctP"/>
    <property type="match status" value="1"/>
</dbReference>
<dbReference type="GO" id="GO:0030288">
    <property type="term" value="C:outer membrane-bounded periplasmic space"/>
    <property type="evidence" value="ECO:0007669"/>
    <property type="project" value="InterPro"/>
</dbReference>
<keyword evidence="3" id="KW-0732">Signal</keyword>
<dbReference type="InterPro" id="IPR004682">
    <property type="entry name" value="TRAP_DctP"/>
</dbReference>
<dbReference type="PIRSF" id="PIRSF006470">
    <property type="entry name" value="DctB"/>
    <property type="match status" value="1"/>
</dbReference>
<dbReference type="PANTHER" id="PTHR33376">
    <property type="match status" value="1"/>
</dbReference>
<dbReference type="NCBIfam" id="NF037995">
    <property type="entry name" value="TRAP_S1"/>
    <property type="match status" value="1"/>
</dbReference>
<protein>
    <submittedName>
        <fullName evidence="5">C4-dicarboxylate ABC transporter</fullName>
    </submittedName>
</protein>
<dbReference type="AlphaFoldDB" id="A0A179SLQ9"/>
<evidence type="ECO:0000313" key="6">
    <source>
        <dbReference type="Proteomes" id="UP000078534"/>
    </source>
</evidence>
<dbReference type="PANTHER" id="PTHR33376:SF7">
    <property type="entry name" value="C4-DICARBOXYLATE-BINDING PROTEIN DCTB"/>
    <property type="match status" value="1"/>
</dbReference>
<keyword evidence="4" id="KW-0472">Membrane</keyword>
<evidence type="ECO:0000256" key="2">
    <source>
        <dbReference type="ARBA" id="ARBA00022448"/>
    </source>
</evidence>
<dbReference type="Gene3D" id="3.40.190.170">
    <property type="entry name" value="Bacterial extracellular solute-binding protein, family 7"/>
    <property type="match status" value="1"/>
</dbReference>
<dbReference type="OrthoDB" id="9776801at2"/>
<reference evidence="6" key="1">
    <citation type="submission" date="2016-04" db="EMBL/GenBank/DDBJ databases">
        <authorList>
            <person name="Lyu Z."/>
            <person name="Lyu W."/>
        </authorList>
    </citation>
    <scope>NUCLEOTIDE SEQUENCE [LARGE SCALE GENOMIC DNA]</scope>
    <source>
        <strain evidence="6">C44</strain>
    </source>
</reference>
<feature type="transmembrane region" description="Helical" evidence="4">
    <location>
        <begin position="6"/>
        <end position="23"/>
    </location>
</feature>
<dbReference type="InterPro" id="IPR018389">
    <property type="entry name" value="DctP_fam"/>
</dbReference>
<dbReference type="STRING" id="152268.A6K24_13380"/>
<name>A0A179SLQ9_9BACI</name>
<comment type="caution">
    <text evidence="5">The sequence shown here is derived from an EMBL/GenBank/DDBJ whole genome shotgun (WGS) entry which is preliminary data.</text>
</comment>
<organism evidence="5 6">
    <name type="scientific">Metabacillus litoralis</name>
    <dbReference type="NCBI Taxonomy" id="152268"/>
    <lineage>
        <taxon>Bacteria</taxon>
        <taxon>Bacillati</taxon>
        <taxon>Bacillota</taxon>
        <taxon>Bacilli</taxon>
        <taxon>Bacillales</taxon>
        <taxon>Bacillaceae</taxon>
        <taxon>Metabacillus</taxon>
    </lineage>
</organism>
<dbReference type="GO" id="GO:0055085">
    <property type="term" value="P:transmembrane transport"/>
    <property type="evidence" value="ECO:0007669"/>
    <property type="project" value="InterPro"/>
</dbReference>
<gene>
    <name evidence="5" type="ORF">A6K24_13380</name>
</gene>
<keyword evidence="2" id="KW-0813">Transport</keyword>
<evidence type="ECO:0000256" key="3">
    <source>
        <dbReference type="ARBA" id="ARBA00022729"/>
    </source>
</evidence>
<dbReference type="InterPro" id="IPR038404">
    <property type="entry name" value="TRAP_DctP_sf"/>
</dbReference>
<comment type="similarity">
    <text evidence="1">Belongs to the bacterial solute-binding protein 7 family.</text>
</comment>
<dbReference type="Pfam" id="PF03480">
    <property type="entry name" value="DctP"/>
    <property type="match status" value="1"/>
</dbReference>
<evidence type="ECO:0000256" key="1">
    <source>
        <dbReference type="ARBA" id="ARBA00009023"/>
    </source>
</evidence>
<dbReference type="RefSeq" id="WP_066340354.1">
    <property type="nucleotide sequence ID" value="NZ_LWSG01000045.1"/>
</dbReference>
<evidence type="ECO:0000256" key="4">
    <source>
        <dbReference type="SAM" id="Phobius"/>
    </source>
</evidence>
<keyword evidence="4" id="KW-0812">Transmembrane</keyword>
<dbReference type="EMBL" id="LWSG01000045">
    <property type="protein sequence ID" value="OAS82627.1"/>
    <property type="molecule type" value="Genomic_DNA"/>
</dbReference>
<accession>A0A179SLQ9</accession>